<protein>
    <submittedName>
        <fullName evidence="1">Uncharacterized protein</fullName>
    </submittedName>
</protein>
<name>D1QTM5_9BACT</name>
<evidence type="ECO:0000313" key="1">
    <source>
        <dbReference type="EMBL" id="EFB31206.1"/>
    </source>
</evidence>
<sequence>MLVDSAFQSTTDAKHERGSLLVLSCYPLRYPPAKLCRKSRMKIKGNGDGSLQGIDLGSTTVFKRHISRAVAGRYRAVLQYTVDGCPYLTPRGVEEFRQFPLAHPDVSTGDTKLILFQINDVSLFHRSSFYIYIVWMLS</sequence>
<dbReference type="AlphaFoldDB" id="D1QTM5"/>
<organism evidence="1 2">
    <name type="scientific">Segatella oris F0302</name>
    <dbReference type="NCBI Taxonomy" id="649760"/>
    <lineage>
        <taxon>Bacteria</taxon>
        <taxon>Pseudomonadati</taxon>
        <taxon>Bacteroidota</taxon>
        <taxon>Bacteroidia</taxon>
        <taxon>Bacteroidales</taxon>
        <taxon>Prevotellaceae</taxon>
        <taxon>Segatella</taxon>
    </lineage>
</organism>
<comment type="caution">
    <text evidence="1">The sequence shown here is derived from an EMBL/GenBank/DDBJ whole genome shotgun (WGS) entry which is preliminary data.</text>
</comment>
<accession>D1QTM5</accession>
<dbReference type="Proteomes" id="UP000004079">
    <property type="component" value="Unassembled WGS sequence"/>
</dbReference>
<dbReference type="EMBL" id="ACUZ02000039">
    <property type="protein sequence ID" value="EFB31206.1"/>
    <property type="molecule type" value="Genomic_DNA"/>
</dbReference>
<evidence type="ECO:0000313" key="2">
    <source>
        <dbReference type="Proteomes" id="UP000004079"/>
    </source>
</evidence>
<gene>
    <name evidence="1" type="ORF">HMPREF0971_02355</name>
</gene>
<proteinExistence type="predicted"/>
<dbReference type="HOGENOM" id="CLU_1853407_0_0_10"/>
<reference evidence="1 2" key="1">
    <citation type="submission" date="2009-11" db="EMBL/GenBank/DDBJ databases">
        <authorList>
            <person name="Weinstock G."/>
            <person name="Sodergren E."/>
            <person name="Clifton S."/>
            <person name="Fulton L."/>
            <person name="Fulton B."/>
            <person name="Courtney L."/>
            <person name="Fronick C."/>
            <person name="Harrison M."/>
            <person name="Strong C."/>
            <person name="Farmer C."/>
            <person name="Delahaunty K."/>
            <person name="Markovic C."/>
            <person name="Hall O."/>
            <person name="Minx P."/>
            <person name="Tomlinson C."/>
            <person name="Mitreva M."/>
            <person name="Nelson J."/>
            <person name="Hou S."/>
            <person name="Wollam A."/>
            <person name="Pepin K.H."/>
            <person name="Johnson M."/>
            <person name="Bhonagiri V."/>
            <person name="Nash W.E."/>
            <person name="Warren W."/>
            <person name="Chinwalla A."/>
            <person name="Mardis E.R."/>
            <person name="Wilson R.K."/>
        </authorList>
    </citation>
    <scope>NUCLEOTIDE SEQUENCE [LARGE SCALE GENOMIC DNA]</scope>
    <source>
        <strain evidence="1 2">F0302</strain>
    </source>
</reference>